<protein>
    <submittedName>
        <fullName evidence="1">CLUMA_CG021084, isoform A</fullName>
    </submittedName>
</protein>
<gene>
    <name evidence="1" type="ORF">CLUMA_CG021084</name>
</gene>
<evidence type="ECO:0000313" key="1">
    <source>
        <dbReference type="EMBL" id="CRL08013.1"/>
    </source>
</evidence>
<dbReference type="AlphaFoldDB" id="A0A1J1J6H0"/>
<dbReference type="EMBL" id="CVRI01000074">
    <property type="protein sequence ID" value="CRL08013.1"/>
    <property type="molecule type" value="Genomic_DNA"/>
</dbReference>
<accession>A0A1J1J6H0</accession>
<keyword evidence="2" id="KW-1185">Reference proteome</keyword>
<evidence type="ECO:0000313" key="2">
    <source>
        <dbReference type="Proteomes" id="UP000183832"/>
    </source>
</evidence>
<dbReference type="Proteomes" id="UP000183832">
    <property type="component" value="Unassembled WGS sequence"/>
</dbReference>
<sequence>MAGNGKHRNYGNDKKEYFHNNIHRINNLLLNSLSSATSSTPKKEKDIYLNNNMQLRLPHQEKTAKSADVGKIFNIGTMFFPIHTAMSHKR</sequence>
<proteinExistence type="predicted"/>
<name>A0A1J1J6H0_9DIPT</name>
<organism evidence="1 2">
    <name type="scientific">Clunio marinus</name>
    <dbReference type="NCBI Taxonomy" id="568069"/>
    <lineage>
        <taxon>Eukaryota</taxon>
        <taxon>Metazoa</taxon>
        <taxon>Ecdysozoa</taxon>
        <taxon>Arthropoda</taxon>
        <taxon>Hexapoda</taxon>
        <taxon>Insecta</taxon>
        <taxon>Pterygota</taxon>
        <taxon>Neoptera</taxon>
        <taxon>Endopterygota</taxon>
        <taxon>Diptera</taxon>
        <taxon>Nematocera</taxon>
        <taxon>Chironomoidea</taxon>
        <taxon>Chironomidae</taxon>
        <taxon>Clunio</taxon>
    </lineage>
</organism>
<reference evidence="1 2" key="1">
    <citation type="submission" date="2015-04" db="EMBL/GenBank/DDBJ databases">
        <authorList>
            <person name="Syromyatnikov M.Y."/>
            <person name="Popov V.N."/>
        </authorList>
    </citation>
    <scope>NUCLEOTIDE SEQUENCE [LARGE SCALE GENOMIC DNA]</scope>
</reference>